<dbReference type="SUPFAM" id="SSF81901">
    <property type="entry name" value="HCP-like"/>
    <property type="match status" value="1"/>
</dbReference>
<accession>A0AAD8XW07</accession>
<organism evidence="1 2">
    <name type="scientific">Skeletonema marinoi</name>
    <dbReference type="NCBI Taxonomy" id="267567"/>
    <lineage>
        <taxon>Eukaryota</taxon>
        <taxon>Sar</taxon>
        <taxon>Stramenopiles</taxon>
        <taxon>Ochrophyta</taxon>
        <taxon>Bacillariophyta</taxon>
        <taxon>Coscinodiscophyceae</taxon>
        <taxon>Thalassiosirophycidae</taxon>
        <taxon>Thalassiosirales</taxon>
        <taxon>Skeletonemataceae</taxon>
        <taxon>Skeletonema</taxon>
        <taxon>Skeletonema marinoi-dohrnii complex</taxon>
    </lineage>
</organism>
<protein>
    <submittedName>
        <fullName evidence="1">Uncharacterized protein</fullName>
    </submittedName>
</protein>
<evidence type="ECO:0000313" key="2">
    <source>
        <dbReference type="Proteomes" id="UP001224775"/>
    </source>
</evidence>
<comment type="caution">
    <text evidence="1">The sequence shown here is derived from an EMBL/GenBank/DDBJ whole genome shotgun (WGS) entry which is preliminary data.</text>
</comment>
<feature type="non-terminal residue" evidence="1">
    <location>
        <position position="1"/>
    </location>
</feature>
<dbReference type="Gene3D" id="1.25.40.10">
    <property type="entry name" value="Tetratricopeptide repeat domain"/>
    <property type="match status" value="1"/>
</dbReference>
<dbReference type="EMBL" id="JATAAI010000036">
    <property type="protein sequence ID" value="KAK1734886.1"/>
    <property type="molecule type" value="Genomic_DNA"/>
</dbReference>
<dbReference type="InterPro" id="IPR011990">
    <property type="entry name" value="TPR-like_helical_dom_sf"/>
</dbReference>
<dbReference type="Proteomes" id="UP001224775">
    <property type="component" value="Unassembled WGS sequence"/>
</dbReference>
<reference evidence="1" key="1">
    <citation type="submission" date="2023-06" db="EMBL/GenBank/DDBJ databases">
        <title>Survivors Of The Sea: Transcriptome response of Skeletonema marinoi to long-term dormancy.</title>
        <authorList>
            <person name="Pinder M.I.M."/>
            <person name="Kourtchenko O."/>
            <person name="Robertson E.K."/>
            <person name="Larsson T."/>
            <person name="Maumus F."/>
            <person name="Osuna-Cruz C.M."/>
            <person name="Vancaester E."/>
            <person name="Stenow R."/>
            <person name="Vandepoele K."/>
            <person name="Ploug H."/>
            <person name="Bruchert V."/>
            <person name="Godhe A."/>
            <person name="Topel M."/>
        </authorList>
    </citation>
    <scope>NUCLEOTIDE SEQUENCE</scope>
    <source>
        <strain evidence="1">R05AC</strain>
    </source>
</reference>
<proteinExistence type="predicted"/>
<name>A0AAD8XW07_9STRA</name>
<sequence length="114" mass="12599">GGHPEARYDLGCYEGRNDRSDRAVKYLIIAANLGHDESIQMLKKCYTIGHVSKGEFAAALRGHQAALDATKSPHREASKNYSSVGLGSMHPFASSYVLSKGKDMMWWRKQEQAG</sequence>
<keyword evidence="2" id="KW-1185">Reference proteome</keyword>
<evidence type="ECO:0000313" key="1">
    <source>
        <dbReference type="EMBL" id="KAK1734886.1"/>
    </source>
</evidence>
<dbReference type="AlphaFoldDB" id="A0AAD8XW07"/>
<gene>
    <name evidence="1" type="ORF">QTG54_014346</name>
</gene>